<name>A0A1X9LM92_9MICO</name>
<evidence type="ECO:0000313" key="10">
    <source>
        <dbReference type="Proteomes" id="UP000192775"/>
    </source>
</evidence>
<sequence length="413" mass="43845">MSILTALVGAVVEAWQELRIHRTRVLLSLIGVAVAVCSLTTVVALGAVLQQVSTEQAERSSGRPATLYVGAYTTDGSEIDPERMQQAWTDVVERYDITYATRVVSATVPVDSPSGVLTVGTQAVDQPYGEIHRVRISEGAWFSRDAASMLAPQVIVNQVFWDRLGRPDLLTHPTLSLGGPKGTTAVIVGVYPSASWETQPAMFMLADQLARYQEVAEQTRPAQDPNAGFPPQYELWVPEGDWQTLADAVKRDISAVLGGGVEVDVNRQDAAQFGDDAFLVARLVVGGIAVLVLLLGALGLVNIALVTVRQRIREIGIRRSFGATAGRVFFAVMMESVVATVIAGALGVVAAILLVQSPFVRDAIGQGVISDFPPFPVDAALLGLVAATAVGAVAGLLPALVAVRVKVIDAIRY</sequence>
<keyword evidence="4" id="KW-1133">Transmembrane helix</keyword>
<dbReference type="EMBL" id="CP020715">
    <property type="protein sequence ID" value="ARJ04229.1"/>
    <property type="molecule type" value="Genomic_DNA"/>
</dbReference>
<keyword evidence="2" id="KW-1003">Cell membrane</keyword>
<dbReference type="Pfam" id="PF02687">
    <property type="entry name" value="FtsX"/>
    <property type="match status" value="1"/>
</dbReference>
<evidence type="ECO:0000259" key="7">
    <source>
        <dbReference type="Pfam" id="PF02687"/>
    </source>
</evidence>
<dbReference type="PANTHER" id="PTHR30572:SF4">
    <property type="entry name" value="ABC TRANSPORTER PERMEASE YTRF"/>
    <property type="match status" value="1"/>
</dbReference>
<gene>
    <name evidence="9" type="ORF">B5808_02545</name>
</gene>
<dbReference type="GO" id="GO:0005886">
    <property type="term" value="C:plasma membrane"/>
    <property type="evidence" value="ECO:0007669"/>
    <property type="project" value="UniProtKB-SubCell"/>
</dbReference>
<organism evidence="9 10">
    <name type="scientific">Cnuibacter physcomitrellae</name>
    <dbReference type="NCBI Taxonomy" id="1619308"/>
    <lineage>
        <taxon>Bacteria</taxon>
        <taxon>Bacillati</taxon>
        <taxon>Actinomycetota</taxon>
        <taxon>Actinomycetes</taxon>
        <taxon>Micrococcales</taxon>
        <taxon>Microbacteriaceae</taxon>
        <taxon>Cnuibacter</taxon>
    </lineage>
</organism>
<dbReference type="Proteomes" id="UP000192775">
    <property type="component" value="Chromosome"/>
</dbReference>
<dbReference type="Pfam" id="PF12704">
    <property type="entry name" value="MacB_PCD"/>
    <property type="match status" value="1"/>
</dbReference>
<protein>
    <submittedName>
        <fullName evidence="9">Uncharacterized protein</fullName>
    </submittedName>
</protein>
<evidence type="ECO:0000256" key="5">
    <source>
        <dbReference type="ARBA" id="ARBA00023136"/>
    </source>
</evidence>
<evidence type="ECO:0000256" key="2">
    <source>
        <dbReference type="ARBA" id="ARBA00022475"/>
    </source>
</evidence>
<accession>A0A1X9LM92</accession>
<evidence type="ECO:0000259" key="8">
    <source>
        <dbReference type="Pfam" id="PF12704"/>
    </source>
</evidence>
<keyword evidence="10" id="KW-1185">Reference proteome</keyword>
<comment type="subcellular location">
    <subcellularLocation>
        <location evidence="1">Cell membrane</location>
        <topology evidence="1">Multi-pass membrane protein</topology>
    </subcellularLocation>
</comment>
<dbReference type="InterPro" id="IPR025857">
    <property type="entry name" value="MacB_PCD"/>
</dbReference>
<dbReference type="InterPro" id="IPR003838">
    <property type="entry name" value="ABC3_permease_C"/>
</dbReference>
<keyword evidence="5" id="KW-0472">Membrane</keyword>
<dbReference type="AlphaFoldDB" id="A0A1X9LM92"/>
<reference evidence="9 10" key="1">
    <citation type="submission" date="2017-04" db="EMBL/GenBank/DDBJ databases">
        <authorList>
            <person name="Afonso C.L."/>
            <person name="Miller P.J."/>
            <person name="Scott M.A."/>
            <person name="Spackman E."/>
            <person name="Goraichik I."/>
            <person name="Dimitrov K.M."/>
            <person name="Suarez D.L."/>
            <person name="Swayne D.E."/>
        </authorList>
    </citation>
    <scope>NUCLEOTIDE SEQUENCE [LARGE SCALE GENOMIC DNA]</scope>
    <source>
        <strain evidence="10">XA(T)</strain>
    </source>
</reference>
<dbReference type="RefSeq" id="WP_085018149.1">
    <property type="nucleotide sequence ID" value="NZ_BMHD01000001.1"/>
</dbReference>
<proteinExistence type="inferred from homology"/>
<evidence type="ECO:0000256" key="6">
    <source>
        <dbReference type="ARBA" id="ARBA00038076"/>
    </source>
</evidence>
<dbReference type="PANTHER" id="PTHR30572">
    <property type="entry name" value="MEMBRANE COMPONENT OF TRANSPORTER-RELATED"/>
    <property type="match status" value="1"/>
</dbReference>
<feature type="domain" description="ABC3 transporter permease C-terminal" evidence="7">
    <location>
        <begin position="288"/>
        <end position="400"/>
    </location>
</feature>
<keyword evidence="3" id="KW-0812">Transmembrane</keyword>
<dbReference type="KEGG" id="cphy:B5808_02545"/>
<evidence type="ECO:0000256" key="1">
    <source>
        <dbReference type="ARBA" id="ARBA00004651"/>
    </source>
</evidence>
<dbReference type="GO" id="GO:0022857">
    <property type="term" value="F:transmembrane transporter activity"/>
    <property type="evidence" value="ECO:0007669"/>
    <property type="project" value="TreeGrafter"/>
</dbReference>
<dbReference type="InterPro" id="IPR050250">
    <property type="entry name" value="Macrolide_Exporter_MacB"/>
</dbReference>
<feature type="domain" description="MacB-like periplasmic core" evidence="8">
    <location>
        <begin position="26"/>
        <end position="216"/>
    </location>
</feature>
<evidence type="ECO:0000256" key="3">
    <source>
        <dbReference type="ARBA" id="ARBA00022692"/>
    </source>
</evidence>
<evidence type="ECO:0000313" key="9">
    <source>
        <dbReference type="EMBL" id="ARJ04229.1"/>
    </source>
</evidence>
<evidence type="ECO:0000256" key="4">
    <source>
        <dbReference type="ARBA" id="ARBA00022989"/>
    </source>
</evidence>
<dbReference type="STRING" id="1619308.B5808_02545"/>
<comment type="similarity">
    <text evidence="6">Belongs to the ABC-4 integral membrane protein family.</text>
</comment>